<sequence>MLTIYSPPARAAEREYIYRVILGEFLGLDYTIAYRDGEHVELTLTSEATVERGNPPVRKLRMPDVLLQTPDYLWLTPASLPKQPLDWFMPPAKGSEEKPLPVIFGKRGRAGRYLETLGEEGEAGFYLGLDVFGSGLFMLTRYEEVAFRERDRHGRFPGRRSLACRESFLHRPIVNEYVELLWELLHKLWPELARRKREASVYLSHDVDYPFYVYGRSRLRMIRDILMDALRRRDFESARKKAGIFLRSRRALERDPYNTFDWLMELSEQAGLRSAFFFITEEQRAKSGLDGNYSIDDPVIQRLLQEIHARGHEIGLHPGYHTLLNPVRIRSQYEKLRQIAEDNGIRQEVWGGRQHYLRWRAPDTWQFWEDAGLDYDSTLSYADRAGFRCGVCYEFPVFNLKTRRELALRERPLIVMDQTILHPEYMGLGPEQAYETIRSLYLECRKYNGDFTLLWHNSQLVKSSDRSVYRRLVLELLGPNSRKGGSRENRLSDSLERRAGERCVQKNHQPSP</sequence>
<dbReference type="EMBL" id="JADCNN020000002">
    <property type="protein sequence ID" value="MBM6994657.1"/>
    <property type="molecule type" value="Genomic_DNA"/>
</dbReference>
<reference evidence="3 4" key="1">
    <citation type="submission" date="2021-01" db="EMBL/GenBank/DDBJ databases">
        <title>Paenibacillus sp.nov. isolated from the rhizosphere soil of tomato plant.</title>
        <authorList>
            <person name="Thin K.K."/>
            <person name="Zhang X."/>
            <person name="He S."/>
        </authorList>
    </citation>
    <scope>NUCLEOTIDE SEQUENCE [LARGE SCALE GENOMIC DNA]</scope>
    <source>
        <strain evidence="3 4">DXFW5</strain>
    </source>
</reference>
<dbReference type="InterPro" id="IPR011330">
    <property type="entry name" value="Glyco_hydro/deAcase_b/a-brl"/>
</dbReference>
<dbReference type="InterPro" id="IPR054297">
    <property type="entry name" value="DUF7033"/>
</dbReference>
<accession>A0ABS2H087</accession>
<dbReference type="CDD" id="cd10931">
    <property type="entry name" value="CE4_u7"/>
    <property type="match status" value="1"/>
</dbReference>
<dbReference type="SUPFAM" id="SSF88713">
    <property type="entry name" value="Glycoside hydrolase/deacetylase"/>
    <property type="match status" value="1"/>
</dbReference>
<keyword evidence="4" id="KW-1185">Reference proteome</keyword>
<dbReference type="Proteomes" id="UP001516620">
    <property type="component" value="Unassembled WGS sequence"/>
</dbReference>
<evidence type="ECO:0000256" key="1">
    <source>
        <dbReference type="SAM" id="MobiDB-lite"/>
    </source>
</evidence>
<evidence type="ECO:0000259" key="2">
    <source>
        <dbReference type="Pfam" id="PF23019"/>
    </source>
</evidence>
<dbReference type="Gene3D" id="3.20.20.370">
    <property type="entry name" value="Glycoside hydrolase/deacetylase"/>
    <property type="match status" value="1"/>
</dbReference>
<evidence type="ECO:0000313" key="4">
    <source>
        <dbReference type="Proteomes" id="UP001516620"/>
    </source>
</evidence>
<feature type="domain" description="DUF7033" evidence="2">
    <location>
        <begin position="129"/>
        <end position="213"/>
    </location>
</feature>
<feature type="compositionally biased region" description="Basic and acidic residues" evidence="1">
    <location>
        <begin position="485"/>
        <end position="504"/>
    </location>
</feature>
<comment type="caution">
    <text evidence="3">The sequence shown here is derived from an EMBL/GenBank/DDBJ whole genome shotgun (WGS) entry which is preliminary data.</text>
</comment>
<dbReference type="Pfam" id="PF23019">
    <property type="entry name" value="DUF7033"/>
    <property type="match status" value="1"/>
</dbReference>
<protein>
    <submittedName>
        <fullName evidence="3">Polysaccharide deacetylase family protein</fullName>
    </submittedName>
</protein>
<name>A0ABS2H087_9BACL</name>
<dbReference type="RefSeq" id="WP_193416755.1">
    <property type="nucleotide sequence ID" value="NZ_JADCNN020000002.1"/>
</dbReference>
<proteinExistence type="predicted"/>
<evidence type="ECO:0000313" key="3">
    <source>
        <dbReference type="EMBL" id="MBM6994657.1"/>
    </source>
</evidence>
<gene>
    <name evidence="3" type="ORF">IM700_003150</name>
</gene>
<organism evidence="3 4">
    <name type="scientific">Paenibacillus rhizolycopersici</name>
    <dbReference type="NCBI Taxonomy" id="2780073"/>
    <lineage>
        <taxon>Bacteria</taxon>
        <taxon>Bacillati</taxon>
        <taxon>Bacillota</taxon>
        <taxon>Bacilli</taxon>
        <taxon>Bacillales</taxon>
        <taxon>Paenibacillaceae</taxon>
        <taxon>Paenibacillus</taxon>
    </lineage>
</organism>
<feature type="region of interest" description="Disordered" evidence="1">
    <location>
        <begin position="482"/>
        <end position="512"/>
    </location>
</feature>